<dbReference type="EMBL" id="CAUYUE010000006">
    <property type="protein sequence ID" value="CAK0779962.1"/>
    <property type="molecule type" value="Genomic_DNA"/>
</dbReference>
<evidence type="ECO:0000256" key="1">
    <source>
        <dbReference type="ARBA" id="ARBA00006992"/>
    </source>
</evidence>
<dbReference type="InterPro" id="IPR027417">
    <property type="entry name" value="P-loop_NTPase"/>
</dbReference>
<name>A0AAV1I674_9CHLO</name>
<evidence type="ECO:0000313" key="4">
    <source>
        <dbReference type="EMBL" id="CAK0779962.1"/>
    </source>
</evidence>
<dbReference type="SUPFAM" id="SSF46934">
    <property type="entry name" value="UBA-like"/>
    <property type="match status" value="1"/>
</dbReference>
<dbReference type="InterPro" id="IPR026741">
    <property type="entry name" value="SNO"/>
</dbReference>
<dbReference type="Gene3D" id="1.10.8.10">
    <property type="entry name" value="DNA helicase RuvA subunit, C-terminal domain"/>
    <property type="match status" value="1"/>
</dbReference>
<gene>
    <name evidence="4" type="ORF">CVIRNUC_004900</name>
</gene>
<dbReference type="InterPro" id="IPR015940">
    <property type="entry name" value="UBA"/>
</dbReference>
<dbReference type="GO" id="GO:0006355">
    <property type="term" value="P:regulation of DNA-templated transcription"/>
    <property type="evidence" value="ECO:0007669"/>
    <property type="project" value="InterPro"/>
</dbReference>
<dbReference type="CDD" id="cd14297">
    <property type="entry name" value="UBA2_spUBP14_like"/>
    <property type="match status" value="1"/>
</dbReference>
<feature type="compositionally biased region" description="Polar residues" evidence="2">
    <location>
        <begin position="1202"/>
        <end position="1217"/>
    </location>
</feature>
<dbReference type="Pfam" id="PF00627">
    <property type="entry name" value="UBA"/>
    <property type="match status" value="1"/>
</dbReference>
<feature type="region of interest" description="Disordered" evidence="2">
    <location>
        <begin position="1122"/>
        <end position="1143"/>
    </location>
</feature>
<protein>
    <recommendedName>
        <fullName evidence="3">UBA domain-containing protein</fullName>
    </recommendedName>
</protein>
<dbReference type="PANTHER" id="PTHR12706:SF33">
    <property type="entry name" value="PROTEIN WITH HELICASE_C DOMAIN"/>
    <property type="match status" value="1"/>
</dbReference>
<reference evidence="4 5" key="1">
    <citation type="submission" date="2023-10" db="EMBL/GenBank/DDBJ databases">
        <authorList>
            <person name="Maclean D."/>
            <person name="Macfadyen A."/>
        </authorList>
    </citation>
    <scope>NUCLEOTIDE SEQUENCE [LARGE SCALE GENOMIC DNA]</scope>
</reference>
<feature type="region of interest" description="Disordered" evidence="2">
    <location>
        <begin position="1202"/>
        <end position="1225"/>
    </location>
</feature>
<organism evidence="4 5">
    <name type="scientific">Coccomyxa viridis</name>
    <dbReference type="NCBI Taxonomy" id="1274662"/>
    <lineage>
        <taxon>Eukaryota</taxon>
        <taxon>Viridiplantae</taxon>
        <taxon>Chlorophyta</taxon>
        <taxon>core chlorophytes</taxon>
        <taxon>Trebouxiophyceae</taxon>
        <taxon>Trebouxiophyceae incertae sedis</taxon>
        <taxon>Coccomyxaceae</taxon>
        <taxon>Coccomyxa</taxon>
    </lineage>
</organism>
<dbReference type="Gene3D" id="3.40.50.300">
    <property type="entry name" value="P-loop containing nucleotide triphosphate hydrolases"/>
    <property type="match status" value="1"/>
</dbReference>
<dbReference type="SUPFAM" id="SSF52540">
    <property type="entry name" value="P-loop containing nucleoside triphosphate hydrolases"/>
    <property type="match status" value="2"/>
</dbReference>
<accession>A0AAV1I674</accession>
<dbReference type="Pfam" id="PF13871">
    <property type="entry name" value="Helicase_C_4"/>
    <property type="match status" value="1"/>
</dbReference>
<sequence>MADVRTSALEALKAVYKQANPQQEDERGVGGDETVSEALSKEIFSQYVCRTINRGVPHPGDIAEAASISHIQLPETSYPLFDSLPASIVDTGKLSQLQLEGVLYACAKHQELLPSGQRAGFFIGDGAGVGKGRQIAGIILDSYARGRRRAVWLSTSTDLHHDATRDLRAMGCHITVINNCQTLDRETRVSGLAKTMQEGVLFMTYSTLIGQGKGSKTRLQQVVDWVGGKDFDGCLVFDECHKAKNFVPGKEAQSTKVAACVQQIQNELPMARVVYCSATGVSEVGNMAFMSRLGLWGPGSPFTDFKAFLDSMKSRGVSFLEMLAMEMKSEGYYVARGLSFTNAEFMALKCELTPEQRRLYDAAVAVWQDLRNALSQAVELTGQSRDVFKLFWSAQQRFFKLLCISMKVRTVVPEARRALEEGCAVVIGLQSTGEAAADSLGLEPGQSCGSVSTTKQMLRHFVAMHFPLRRETQKNGKSSIKAPDNALEEGAVVPECQELQNALLQRIDALALPPNFLDTLIEKLGGPRAVAEMTGRKGRIVRDSKGHGVYQLRAKPDSSEMDSLNVKEAAAFMKGDKLVAIVSDAASTGISLHASAEAENRRRRVHFTCELPWSADKAIQQLGRSHRSNQVSAPIYKLCMTDLGGEQRFAAAVARRLQSLGALTRGDRRAASGVDLSESNFDSPLGRKSLRKMYDCIVQALGTLPAGVELIEVLEEAAEAEVAEVMAAMPRKGDQLSAQDMVAAVQTLHVMLQDCIECMGVGANMGRSDNIAEEGARAVSAVAQGASVAKEMGDVRRFLNRLLGLPAARQNLLFNYFACTLAAEIRAAKAEGKYFEGVSDLGGSHVSKVEPQVLWVDPYRGLKTLRHDLTLDRGVSFQAACKKLEHERTAGDRSSFMRSRNPMFGRHMTLLALKKPGVQNYFSLVRPNTGESYFDVEADELNMKYKRMSQEEAEPGWNEVFEASLDSCMHGAYCQQGADCQVGRRLAKVSMLSGSIVRVWGALEGVLVRSESILSKSDRTMRIVRVNIGEATSLIGVRYPPQLLDDVVAVLASAQAAIPQLTASGPSADQAGSLGGGQLGSSALHASALGAAMAVRMEPVTPVDPKSVAKALRAPKTVLDFFKPKPNEQKEEQSKKRSSSEALHEIQVNGGSAVKHIKLEDGEDEGCAPPADSDCIEVLPSSSAVKLEGDASSYVACNSSTIQQKPAQHQQQRSLTEPRSEPLPGMVQTGIKEEASLASSRAPEAHHGSKQAVSGQPATLLKQLGKGKNGQGGLSLEDVQALLAMGFTEVQAKKALQNCSHNVERAANWLLAGT</sequence>
<dbReference type="InterPro" id="IPR026937">
    <property type="entry name" value="SBNO_Helicase_C_dom"/>
</dbReference>
<dbReference type="InterPro" id="IPR009060">
    <property type="entry name" value="UBA-like_sf"/>
</dbReference>
<dbReference type="Proteomes" id="UP001314263">
    <property type="component" value="Unassembled WGS sequence"/>
</dbReference>
<dbReference type="Pfam" id="PF25373">
    <property type="entry name" value="SBNO"/>
    <property type="match status" value="1"/>
</dbReference>
<comment type="caution">
    <text evidence="4">The sequence shown here is derived from an EMBL/GenBank/DDBJ whole genome shotgun (WGS) entry which is preliminary data.</text>
</comment>
<dbReference type="SMART" id="SM00165">
    <property type="entry name" value="UBA"/>
    <property type="match status" value="1"/>
</dbReference>
<keyword evidence="5" id="KW-1185">Reference proteome</keyword>
<dbReference type="Pfam" id="PF13872">
    <property type="entry name" value="AAA_34"/>
    <property type="match status" value="1"/>
</dbReference>
<feature type="domain" description="UBA" evidence="3">
    <location>
        <begin position="1273"/>
        <end position="1313"/>
    </location>
</feature>
<dbReference type="PROSITE" id="PS50030">
    <property type="entry name" value="UBA"/>
    <property type="match status" value="1"/>
</dbReference>
<dbReference type="InterPro" id="IPR039187">
    <property type="entry name" value="SNO_AAA"/>
</dbReference>
<comment type="similarity">
    <text evidence="1">Belongs to the SBNO family.</text>
</comment>
<evidence type="ECO:0000259" key="3">
    <source>
        <dbReference type="PROSITE" id="PS50030"/>
    </source>
</evidence>
<proteinExistence type="inferred from homology"/>
<dbReference type="GO" id="GO:0042393">
    <property type="term" value="F:histone binding"/>
    <property type="evidence" value="ECO:0007669"/>
    <property type="project" value="TreeGrafter"/>
</dbReference>
<dbReference type="InterPro" id="IPR057332">
    <property type="entry name" value="SBNO_a/b_dom"/>
</dbReference>
<dbReference type="GO" id="GO:0031490">
    <property type="term" value="F:chromatin DNA binding"/>
    <property type="evidence" value="ECO:0007669"/>
    <property type="project" value="TreeGrafter"/>
</dbReference>
<evidence type="ECO:0000256" key="2">
    <source>
        <dbReference type="SAM" id="MobiDB-lite"/>
    </source>
</evidence>
<dbReference type="GO" id="GO:0005634">
    <property type="term" value="C:nucleus"/>
    <property type="evidence" value="ECO:0007669"/>
    <property type="project" value="TreeGrafter"/>
</dbReference>
<evidence type="ECO:0000313" key="5">
    <source>
        <dbReference type="Proteomes" id="UP001314263"/>
    </source>
</evidence>
<dbReference type="PANTHER" id="PTHR12706">
    <property type="entry name" value="STRAWBERRY NOTCH-RELATED"/>
    <property type="match status" value="1"/>
</dbReference>